<evidence type="ECO:0000313" key="1">
    <source>
        <dbReference type="EMBL" id="CUS25037.1"/>
    </source>
</evidence>
<gene>
    <name evidence="1" type="ORF">LAQU0_S25e00474g</name>
</gene>
<dbReference type="PANTHER" id="PTHR28230">
    <property type="entry name" value="CHROMOSOME 1, WHOLE GENOME SHOTGUN SEQUENCE"/>
    <property type="match status" value="1"/>
</dbReference>
<dbReference type="AlphaFoldDB" id="A0A0P1KYL7"/>
<dbReference type="GO" id="GO:0045040">
    <property type="term" value="P:protein insertion into mitochondrial outer membrane"/>
    <property type="evidence" value="ECO:0007669"/>
    <property type="project" value="InterPro"/>
</dbReference>
<sequence>MSSVWDEIRRQEELSEQMLLQAAEAEEEAVVISGDEQGYDYDCEYDEYIVDTDEEDYESQLLSAQQQWEESLEQLSQVFNWILLPLVGKYLGRRTALRVWKNVMQYIW</sequence>
<organism evidence="1 2">
    <name type="scientific">Lachancea quebecensis</name>
    <dbReference type="NCBI Taxonomy" id="1654605"/>
    <lineage>
        <taxon>Eukaryota</taxon>
        <taxon>Fungi</taxon>
        <taxon>Dikarya</taxon>
        <taxon>Ascomycota</taxon>
        <taxon>Saccharomycotina</taxon>
        <taxon>Saccharomycetes</taxon>
        <taxon>Saccharomycetales</taxon>
        <taxon>Saccharomycetaceae</taxon>
        <taxon>Lachancea</taxon>
    </lineage>
</organism>
<keyword evidence="2" id="KW-1185">Reference proteome</keyword>
<dbReference type="Proteomes" id="UP000236544">
    <property type="component" value="Unassembled WGS sequence"/>
</dbReference>
<dbReference type="OrthoDB" id="5555533at2759"/>
<accession>A0A0P1KYL7</accession>
<dbReference type="GO" id="GO:0005741">
    <property type="term" value="C:mitochondrial outer membrane"/>
    <property type="evidence" value="ECO:0007669"/>
    <property type="project" value="TreeGrafter"/>
</dbReference>
<dbReference type="GO" id="GO:0070096">
    <property type="term" value="P:mitochondrial outer membrane translocase complex assembly"/>
    <property type="evidence" value="ECO:0007669"/>
    <property type="project" value="InterPro"/>
</dbReference>
<dbReference type="PANTHER" id="PTHR28230:SF1">
    <property type="entry name" value="MITOCHONDRIAL IMPORT PROTEIN 2"/>
    <property type="match status" value="1"/>
</dbReference>
<dbReference type="InterPro" id="IPR037652">
    <property type="entry name" value="Mim2"/>
</dbReference>
<proteinExistence type="predicted"/>
<name>A0A0P1KYL7_9SACH</name>
<dbReference type="EMBL" id="LN890552">
    <property type="protein sequence ID" value="CUS25037.1"/>
    <property type="molecule type" value="Genomic_DNA"/>
</dbReference>
<dbReference type="Pfam" id="PF19117">
    <property type="entry name" value="Mim2"/>
    <property type="match status" value="1"/>
</dbReference>
<protein>
    <submittedName>
        <fullName evidence="1">LAQU0S25e00474g1_1</fullName>
    </submittedName>
</protein>
<reference evidence="2" key="1">
    <citation type="submission" date="2015-10" db="EMBL/GenBank/DDBJ databases">
        <authorList>
            <person name="Devillers H."/>
        </authorList>
    </citation>
    <scope>NUCLEOTIDE SEQUENCE [LARGE SCALE GENOMIC DNA]</scope>
</reference>
<evidence type="ECO:0000313" key="2">
    <source>
        <dbReference type="Proteomes" id="UP000236544"/>
    </source>
</evidence>